<sequence length="64" mass="6970">MPTYFLRNLSTTLGSVVLTATGCRVTLTASTLSMAATPRKDLARHRCHGPPPFAVIAEEEVQQR</sequence>
<proteinExistence type="predicted"/>
<dbReference type="PROSITE" id="PS51257">
    <property type="entry name" value="PROKAR_LIPOPROTEIN"/>
    <property type="match status" value="1"/>
</dbReference>
<organism evidence="1 2">
    <name type="scientific">Oryza meyeriana var. granulata</name>
    <dbReference type="NCBI Taxonomy" id="110450"/>
    <lineage>
        <taxon>Eukaryota</taxon>
        <taxon>Viridiplantae</taxon>
        <taxon>Streptophyta</taxon>
        <taxon>Embryophyta</taxon>
        <taxon>Tracheophyta</taxon>
        <taxon>Spermatophyta</taxon>
        <taxon>Magnoliopsida</taxon>
        <taxon>Liliopsida</taxon>
        <taxon>Poales</taxon>
        <taxon>Poaceae</taxon>
        <taxon>BOP clade</taxon>
        <taxon>Oryzoideae</taxon>
        <taxon>Oryzeae</taxon>
        <taxon>Oryzinae</taxon>
        <taxon>Oryza</taxon>
        <taxon>Oryza meyeriana</taxon>
    </lineage>
</organism>
<evidence type="ECO:0000313" key="2">
    <source>
        <dbReference type="Proteomes" id="UP000479710"/>
    </source>
</evidence>
<dbReference type="Proteomes" id="UP000479710">
    <property type="component" value="Unassembled WGS sequence"/>
</dbReference>
<keyword evidence="2" id="KW-1185">Reference proteome</keyword>
<reference evidence="1 2" key="1">
    <citation type="submission" date="2019-11" db="EMBL/GenBank/DDBJ databases">
        <title>Whole genome sequence of Oryza granulata.</title>
        <authorList>
            <person name="Li W."/>
        </authorList>
    </citation>
    <scope>NUCLEOTIDE SEQUENCE [LARGE SCALE GENOMIC DNA]</scope>
    <source>
        <strain evidence="2">cv. Menghai</strain>
        <tissue evidence="1">Leaf</tissue>
    </source>
</reference>
<name>A0A6G1DJL2_9ORYZ</name>
<dbReference type="EMBL" id="SPHZ02000006">
    <property type="protein sequence ID" value="KAF0912650.1"/>
    <property type="molecule type" value="Genomic_DNA"/>
</dbReference>
<evidence type="ECO:0000313" key="1">
    <source>
        <dbReference type="EMBL" id="KAF0912650.1"/>
    </source>
</evidence>
<comment type="caution">
    <text evidence="1">The sequence shown here is derived from an EMBL/GenBank/DDBJ whole genome shotgun (WGS) entry which is preliminary data.</text>
</comment>
<protein>
    <submittedName>
        <fullName evidence="1">Uncharacterized protein</fullName>
    </submittedName>
</protein>
<dbReference type="AlphaFoldDB" id="A0A6G1DJL2"/>
<gene>
    <name evidence="1" type="ORF">E2562_015322</name>
</gene>
<accession>A0A6G1DJL2</accession>